<organism evidence="2 3">
    <name type="scientific">Populus alba x Populus x berolinensis</name>
    <dbReference type="NCBI Taxonomy" id="444605"/>
    <lineage>
        <taxon>Eukaryota</taxon>
        <taxon>Viridiplantae</taxon>
        <taxon>Streptophyta</taxon>
        <taxon>Embryophyta</taxon>
        <taxon>Tracheophyta</taxon>
        <taxon>Spermatophyta</taxon>
        <taxon>Magnoliopsida</taxon>
        <taxon>eudicotyledons</taxon>
        <taxon>Gunneridae</taxon>
        <taxon>Pentapetalae</taxon>
        <taxon>rosids</taxon>
        <taxon>fabids</taxon>
        <taxon>Malpighiales</taxon>
        <taxon>Salicaceae</taxon>
        <taxon>Saliceae</taxon>
        <taxon>Populus</taxon>
    </lineage>
</organism>
<name>A0AAD6L837_9ROSI</name>
<dbReference type="EMBL" id="JAQIZT010000019">
    <property type="protein sequence ID" value="KAJ6951523.1"/>
    <property type="molecule type" value="Genomic_DNA"/>
</dbReference>
<dbReference type="AlphaFoldDB" id="A0AAD6L837"/>
<evidence type="ECO:0000313" key="3">
    <source>
        <dbReference type="Proteomes" id="UP001164929"/>
    </source>
</evidence>
<proteinExistence type="predicted"/>
<protein>
    <submittedName>
        <fullName evidence="2">Uncharacterized protein</fullName>
    </submittedName>
</protein>
<sequence length="61" mass="7006">MQVVPFSTPLLCKLALQNPKKKNSKEIKPTNIKTGKNPDPETFISYKKDDPNPYKNITFKK</sequence>
<gene>
    <name evidence="2" type="ORF">NC653_040845</name>
</gene>
<dbReference type="Proteomes" id="UP001164929">
    <property type="component" value="Chromosome 19"/>
</dbReference>
<keyword evidence="3" id="KW-1185">Reference proteome</keyword>
<evidence type="ECO:0000256" key="1">
    <source>
        <dbReference type="SAM" id="MobiDB-lite"/>
    </source>
</evidence>
<comment type="caution">
    <text evidence="2">The sequence shown here is derived from an EMBL/GenBank/DDBJ whole genome shotgun (WGS) entry which is preliminary data.</text>
</comment>
<reference evidence="2" key="1">
    <citation type="journal article" date="2023" name="Mol. Ecol. Resour.">
        <title>Chromosome-level genome assembly of a triploid poplar Populus alba 'Berolinensis'.</title>
        <authorList>
            <person name="Chen S."/>
            <person name="Yu Y."/>
            <person name="Wang X."/>
            <person name="Wang S."/>
            <person name="Zhang T."/>
            <person name="Zhou Y."/>
            <person name="He R."/>
            <person name="Meng N."/>
            <person name="Wang Y."/>
            <person name="Liu W."/>
            <person name="Liu Z."/>
            <person name="Liu J."/>
            <person name="Guo Q."/>
            <person name="Huang H."/>
            <person name="Sederoff R.R."/>
            <person name="Wang G."/>
            <person name="Qu G."/>
            <person name="Chen S."/>
        </authorList>
    </citation>
    <scope>NUCLEOTIDE SEQUENCE</scope>
    <source>
        <strain evidence="2">SC-2020</strain>
    </source>
</reference>
<evidence type="ECO:0000313" key="2">
    <source>
        <dbReference type="EMBL" id="KAJ6951523.1"/>
    </source>
</evidence>
<accession>A0AAD6L837</accession>
<feature type="region of interest" description="Disordered" evidence="1">
    <location>
        <begin position="19"/>
        <end position="50"/>
    </location>
</feature>